<comment type="caution">
    <text evidence="7">The sequence shown here is derived from an EMBL/GenBank/DDBJ whole genome shotgun (WGS) entry which is preliminary data.</text>
</comment>
<evidence type="ECO:0000313" key="7">
    <source>
        <dbReference type="EMBL" id="RKN86640.1"/>
    </source>
</evidence>
<dbReference type="GO" id="GO:0019843">
    <property type="term" value="F:rRNA binding"/>
    <property type="evidence" value="ECO:0007669"/>
    <property type="project" value="UniProtKB-UniRule"/>
</dbReference>
<comment type="similarity">
    <text evidence="5">Belongs to the NEMF family.</text>
</comment>
<evidence type="ECO:0000256" key="3">
    <source>
        <dbReference type="ARBA" id="ARBA00022884"/>
    </source>
</evidence>
<evidence type="ECO:0000256" key="5">
    <source>
        <dbReference type="HAMAP-Rule" id="MF_00844"/>
    </source>
</evidence>
<dbReference type="AlphaFoldDB" id="A0A3B0CPV8"/>
<feature type="coiled-coil region" evidence="5">
    <location>
        <begin position="307"/>
        <end position="334"/>
    </location>
</feature>
<name>A0A3B0CPV8_9BACL</name>
<keyword evidence="3 5" id="KW-0694">RNA-binding</keyword>
<sequence length="585" mass="65427">MSLDGLVTRAIASELAMCEGGRINKINQPSRSDIVLQIRARGQNLKLLLSAGATYPRVHLTEAQYVNPTEAPMFCMLLRKHCEGGVIEKVAQVGLERVLHIDVRQRDEIGDISLKRIVVEIMGRHSNIILLDPASGTILDGIHHVTPAISNYRIVMPGSSYTSPPEQGKANPLEMTEATFMDAVNKPDEAGTLTRQRLVDCFSGVSPLAAREIVFRSGIPATALALETDWSAVWNVFREVMQDVGAGRFTPVIADETGSGKAYFSVIELTHVEGTSSRFDSVSACLESYYGDKAVRDTVKQRASDMIRFLQNERNKNAKKLEKLDETIEEAKGADEYRILGELLTASLHTIRKGDKSIEVINYYDEEQKPLRIELDPLLSPSENAQRYFKKYTKLRNSLEAVNEQIESARKEIIYFDTLLTQLDRAALVDIEGIREELIEQGYLRERGGKKNVKKKKNDKPVLTCYTSGEGVPIYVGKNNIQNEYLTNRVAQPNDTWLHTKDIPGSHVVIRADKFGEATLHEAAMLAAYYSQAKSSSQVPVDYTLIRHVRKPNGAKPGFVIYERQKTLYMTPDEDAIKTLPVTVK</sequence>
<keyword evidence="4 5" id="KW-0648">Protein biosynthesis</keyword>
<keyword evidence="1 5" id="KW-0820">tRNA-binding</keyword>
<dbReference type="Gene3D" id="1.10.8.50">
    <property type="match status" value="1"/>
</dbReference>
<reference evidence="7 8" key="1">
    <citation type="journal article" date="2007" name="Int. J. Syst. Evol. Microbiol.">
        <title>Paenibacillus ginsengarvi sp. nov., isolated from soil from ginseng cultivation.</title>
        <authorList>
            <person name="Yoon M.H."/>
            <person name="Ten L.N."/>
            <person name="Im W.T."/>
        </authorList>
    </citation>
    <scope>NUCLEOTIDE SEQUENCE [LARGE SCALE GENOMIC DNA]</scope>
    <source>
        <strain evidence="7 8">KCTC 13059</strain>
    </source>
</reference>
<comment type="function">
    <text evidence="5">Key component of the ribosome quality control system (RQC), a ribosome-associated complex that mediates the extraction of incompletely synthesized nascent chains from stalled ribosomes and their subsequent degradation. RqcH recruits Ala-charged tRNA, and with RqcP directs the elongation of stalled nascent chains on 50S ribosomal subunits, leading to non-templated C-terminal alanine extensions (Ala tail). The Ala tail promotes nascent chain degradation. May add between 1 and at least 8 Ala residues. Binds to stalled 50S ribosomal subunits.</text>
</comment>
<evidence type="ECO:0000256" key="4">
    <source>
        <dbReference type="ARBA" id="ARBA00022917"/>
    </source>
</evidence>
<feature type="domain" description="NFACT RNA-binding" evidence="6">
    <location>
        <begin position="466"/>
        <end position="554"/>
    </location>
</feature>
<dbReference type="Gene3D" id="3.40.970.40">
    <property type="entry name" value="fibrinogen binding protein from staphylococcus aureus domain like"/>
    <property type="match status" value="1"/>
</dbReference>
<dbReference type="GO" id="GO:0072344">
    <property type="term" value="P:rescue of stalled ribosome"/>
    <property type="evidence" value="ECO:0007669"/>
    <property type="project" value="UniProtKB-UniRule"/>
</dbReference>
<keyword evidence="2 5" id="KW-0699">rRNA-binding</keyword>
<feature type="coiled-coil region" evidence="5">
    <location>
        <begin position="385"/>
        <end position="412"/>
    </location>
</feature>
<dbReference type="GO" id="GO:0043023">
    <property type="term" value="F:ribosomal large subunit binding"/>
    <property type="evidence" value="ECO:0007669"/>
    <property type="project" value="UniProtKB-UniRule"/>
</dbReference>
<dbReference type="OrthoDB" id="9766163at2"/>
<evidence type="ECO:0000259" key="6">
    <source>
        <dbReference type="Pfam" id="PF05670"/>
    </source>
</evidence>
<dbReference type="Pfam" id="PF05670">
    <property type="entry name" value="NFACT-R_1"/>
    <property type="match status" value="1"/>
</dbReference>
<evidence type="ECO:0000256" key="1">
    <source>
        <dbReference type="ARBA" id="ARBA00022555"/>
    </source>
</evidence>
<dbReference type="InterPro" id="IPR051608">
    <property type="entry name" value="RQC_Subunit_NEMF"/>
</dbReference>
<dbReference type="Proteomes" id="UP000282311">
    <property type="component" value="Unassembled WGS sequence"/>
</dbReference>
<gene>
    <name evidence="5" type="primary">rqcH</name>
    <name evidence="7" type="ORF">D7M11_01370</name>
</gene>
<keyword evidence="5" id="KW-0175">Coiled coil</keyword>
<dbReference type="GO" id="GO:1990112">
    <property type="term" value="C:RQC complex"/>
    <property type="evidence" value="ECO:0007669"/>
    <property type="project" value="TreeGrafter"/>
</dbReference>
<dbReference type="PANTHER" id="PTHR15239:SF6">
    <property type="entry name" value="RIBOSOME QUALITY CONTROL COMPLEX SUBUNIT NEMF"/>
    <property type="match status" value="1"/>
</dbReference>
<dbReference type="FunFam" id="2.30.310.10:FF:000004">
    <property type="entry name" value="Fibronectin-binding protein A"/>
    <property type="match status" value="1"/>
</dbReference>
<dbReference type="GO" id="GO:0000049">
    <property type="term" value="F:tRNA binding"/>
    <property type="evidence" value="ECO:0007669"/>
    <property type="project" value="UniProtKB-UniRule"/>
</dbReference>
<dbReference type="RefSeq" id="WP_120745346.1">
    <property type="nucleotide sequence ID" value="NZ_RBAH01000001.1"/>
</dbReference>
<proteinExistence type="inferred from homology"/>
<dbReference type="PANTHER" id="PTHR15239">
    <property type="entry name" value="NUCLEAR EXPORT MEDIATOR FACTOR NEMF"/>
    <property type="match status" value="1"/>
</dbReference>
<evidence type="ECO:0000256" key="2">
    <source>
        <dbReference type="ARBA" id="ARBA00022730"/>
    </source>
</evidence>
<keyword evidence="8" id="KW-1185">Reference proteome</keyword>
<organism evidence="7 8">
    <name type="scientific">Paenibacillus ginsengarvi</name>
    <dbReference type="NCBI Taxonomy" id="400777"/>
    <lineage>
        <taxon>Bacteria</taxon>
        <taxon>Bacillati</taxon>
        <taxon>Bacillota</taxon>
        <taxon>Bacilli</taxon>
        <taxon>Bacillales</taxon>
        <taxon>Paenibacillaceae</taxon>
        <taxon>Paenibacillus</taxon>
    </lineage>
</organism>
<dbReference type="InterPro" id="IPR043682">
    <property type="entry name" value="RqcH_bacterial"/>
</dbReference>
<dbReference type="HAMAP" id="MF_00844_B">
    <property type="entry name" value="RqcH_B"/>
    <property type="match status" value="1"/>
</dbReference>
<comment type="subunit">
    <text evidence="5">Associates with stalled 50S ribosomal subunits. Binds to RqcP.</text>
</comment>
<dbReference type="Gene3D" id="2.30.310.10">
    <property type="entry name" value="ibrinogen binding protein from staphylococcus aureus domain"/>
    <property type="match status" value="1"/>
</dbReference>
<accession>A0A3B0CPV8</accession>
<protein>
    <recommendedName>
        <fullName evidence="5">Rqc2 homolog RqcH</fullName>
        <shortName evidence="5">RqcH</shortName>
    </recommendedName>
</protein>
<dbReference type="Pfam" id="PF05833">
    <property type="entry name" value="NFACT_N"/>
    <property type="match status" value="1"/>
</dbReference>
<dbReference type="InterPro" id="IPR008532">
    <property type="entry name" value="NFACT_RNA-bd"/>
</dbReference>
<evidence type="ECO:0000313" key="8">
    <source>
        <dbReference type="Proteomes" id="UP000282311"/>
    </source>
</evidence>
<dbReference type="EMBL" id="RBAH01000001">
    <property type="protein sequence ID" value="RKN86640.1"/>
    <property type="molecule type" value="Genomic_DNA"/>
</dbReference>